<gene>
    <name evidence="8" type="ORF">HMPREF9430_00650</name>
</gene>
<dbReference type="SUPFAM" id="SSF109755">
    <property type="entry name" value="PhoU-like"/>
    <property type="match status" value="1"/>
</dbReference>
<evidence type="ECO:0000256" key="4">
    <source>
        <dbReference type="ARBA" id="ARBA00022989"/>
    </source>
</evidence>
<dbReference type="Proteomes" id="UP000004097">
    <property type="component" value="Unassembled WGS sequence"/>
</dbReference>
<keyword evidence="4 6" id="KW-1133">Transmembrane helix</keyword>
<dbReference type="NCBIfam" id="NF037997">
    <property type="entry name" value="Na_Pi_symport"/>
    <property type="match status" value="1"/>
</dbReference>
<dbReference type="GeneID" id="89619148"/>
<feature type="transmembrane region" description="Helical" evidence="6">
    <location>
        <begin position="135"/>
        <end position="153"/>
    </location>
</feature>
<feature type="transmembrane region" description="Helical" evidence="6">
    <location>
        <begin position="177"/>
        <end position="200"/>
    </location>
</feature>
<dbReference type="RefSeq" id="WP_006525489.1">
    <property type="nucleotide sequence ID" value="NZ_GL637652.1"/>
</dbReference>
<dbReference type="HOGENOM" id="CLU_025623_0_1_9"/>
<dbReference type="GO" id="GO:0005436">
    <property type="term" value="F:sodium:phosphate symporter activity"/>
    <property type="evidence" value="ECO:0007669"/>
    <property type="project" value="InterPro"/>
</dbReference>
<evidence type="ECO:0000259" key="7">
    <source>
        <dbReference type="Pfam" id="PF01895"/>
    </source>
</evidence>
<dbReference type="InterPro" id="IPR026022">
    <property type="entry name" value="PhoU_dom"/>
</dbReference>
<keyword evidence="5 6" id="KW-0472">Membrane</keyword>
<keyword evidence="3 6" id="KW-0812">Transmembrane</keyword>
<dbReference type="Pfam" id="PF02690">
    <property type="entry name" value="Na_Pi_cotrans"/>
    <property type="match status" value="2"/>
</dbReference>
<evidence type="ECO:0000256" key="5">
    <source>
        <dbReference type="ARBA" id="ARBA00023136"/>
    </source>
</evidence>
<evidence type="ECO:0000256" key="2">
    <source>
        <dbReference type="ARBA" id="ARBA00022475"/>
    </source>
</evidence>
<protein>
    <submittedName>
        <fullName evidence="8">Putative Na/Pi-cotransporter II-like protein</fullName>
    </submittedName>
</protein>
<feature type="transmembrane region" description="Helical" evidence="6">
    <location>
        <begin position="207"/>
        <end position="232"/>
    </location>
</feature>
<dbReference type="GO" id="GO:0005886">
    <property type="term" value="C:plasma membrane"/>
    <property type="evidence" value="ECO:0007669"/>
    <property type="project" value="UniProtKB-SubCell"/>
</dbReference>
<organism evidence="8 9">
    <name type="scientific">Solobacterium moorei F0204</name>
    <dbReference type="NCBI Taxonomy" id="706433"/>
    <lineage>
        <taxon>Bacteria</taxon>
        <taxon>Bacillati</taxon>
        <taxon>Bacillota</taxon>
        <taxon>Erysipelotrichia</taxon>
        <taxon>Erysipelotrichales</taxon>
        <taxon>Erysipelotrichaceae</taxon>
        <taxon>Solobacterium</taxon>
    </lineage>
</organism>
<comment type="caution">
    <text evidence="8">The sequence shown here is derived from an EMBL/GenBank/DDBJ whole genome shotgun (WGS) entry which is preliminary data.</text>
</comment>
<evidence type="ECO:0000256" key="6">
    <source>
        <dbReference type="SAM" id="Phobius"/>
    </source>
</evidence>
<feature type="transmembrane region" description="Helical" evidence="6">
    <location>
        <begin position="112"/>
        <end position="128"/>
    </location>
</feature>
<evidence type="ECO:0000313" key="9">
    <source>
        <dbReference type="Proteomes" id="UP000004097"/>
    </source>
</evidence>
<name>E7MMB1_9FIRM</name>
<comment type="subcellular location">
    <subcellularLocation>
        <location evidence="1">Cell membrane</location>
        <topology evidence="1">Multi-pass membrane protein</topology>
    </subcellularLocation>
</comment>
<dbReference type="GO" id="GO:0044341">
    <property type="term" value="P:sodium-dependent phosphate transport"/>
    <property type="evidence" value="ECO:0007669"/>
    <property type="project" value="InterPro"/>
</dbReference>
<dbReference type="Gene3D" id="1.20.58.220">
    <property type="entry name" value="Phosphate transport system protein phou homolog 2, domain 2"/>
    <property type="match status" value="1"/>
</dbReference>
<feature type="domain" description="PhoU" evidence="7">
    <location>
        <begin position="457"/>
        <end position="542"/>
    </location>
</feature>
<dbReference type="EMBL" id="AECQ01000011">
    <property type="protein sequence ID" value="EFW24766.1"/>
    <property type="molecule type" value="Genomic_DNA"/>
</dbReference>
<dbReference type="STRING" id="706433.HMPREF9430_00650"/>
<dbReference type="PANTHER" id="PTHR10010">
    <property type="entry name" value="SOLUTE CARRIER FAMILY 34 SODIUM PHOSPHATE , MEMBER 2-RELATED"/>
    <property type="match status" value="1"/>
</dbReference>
<dbReference type="InterPro" id="IPR003841">
    <property type="entry name" value="Na/Pi_transpt"/>
</dbReference>
<reference evidence="8 9" key="1">
    <citation type="submission" date="2010-08" db="EMBL/GenBank/DDBJ databases">
        <authorList>
            <person name="Weinstock G."/>
            <person name="Sodergren E."/>
            <person name="Clifton S."/>
            <person name="Fulton L."/>
            <person name="Fulton B."/>
            <person name="Courtney L."/>
            <person name="Fronick C."/>
            <person name="Harrison M."/>
            <person name="Strong C."/>
            <person name="Farmer C."/>
            <person name="Delahaunty K."/>
            <person name="Markovic C."/>
            <person name="Hall O."/>
            <person name="Minx P."/>
            <person name="Tomlinson C."/>
            <person name="Mitreva M."/>
            <person name="Hou S."/>
            <person name="Chen J."/>
            <person name="Wollam A."/>
            <person name="Pepin K.H."/>
            <person name="Johnson M."/>
            <person name="Bhonagiri V."/>
            <person name="Zhang X."/>
            <person name="Suruliraj S."/>
            <person name="Warren W."/>
            <person name="Chinwalla A."/>
            <person name="Mardis E.R."/>
            <person name="Wilson R.K."/>
        </authorList>
    </citation>
    <scope>NUCLEOTIDE SEQUENCE [LARGE SCALE GENOMIC DNA]</scope>
    <source>
        <strain evidence="8 9">F0204</strain>
    </source>
</reference>
<evidence type="ECO:0000256" key="3">
    <source>
        <dbReference type="ARBA" id="ARBA00022692"/>
    </source>
</evidence>
<dbReference type="eggNOG" id="COG1283">
    <property type="taxonomic scope" value="Bacteria"/>
</dbReference>
<sequence>MMELTSIRWDIILGGFGLFLIGINFMGDGLKAVAGDKLRDYIDRYTTNPFSALLIGIAITIVMQSSSASTAITIGLVRAGLMNLEQAAGIVMGANIGTTVTSLLISLDIDNFVLYFVFIGAMIICFGKKQKIKSTGYIILGFGLIFFGLNSMGDELAAIKDVPAFMSFAEAMSTNPLLSLLAGTIMTGAVQASAATIGVVQKMYEAGALTFSAVLPFVFGANIGTTVTGILASIGGSTAAKRTAGIHILFNIIGTTIGMLFLVPYANFIQWFCAELNIGGMMQIAVAHIVFNTVATIVFFPLLRQFCSLIRLIVRGEEPKKIEINIDELDAHLANTELPAVAISAARDAIFKLADVVGEDVSDSRDYLNKPGTDEDFENLRQSESMINSLDRKITEFLVQVSANSNLTAVDQADIRRDLEIIKNLERLGDLSMNLSEFYKMVQEDRSGLTSFAMGDINSMYDKFKEMYAKAIAVYRTKDKIIYEELIALEEEMDKAEYVARQAHFTRMSKNQCESSVAASIYCDILGTLERMGDHCCNIAKSALLDYVDASFNPTLTDTTTK</sequence>
<feature type="transmembrane region" description="Helical" evidence="6">
    <location>
        <begin position="87"/>
        <end position="106"/>
    </location>
</feature>
<feature type="transmembrane region" description="Helical" evidence="6">
    <location>
        <begin position="244"/>
        <end position="263"/>
    </location>
</feature>
<proteinExistence type="predicted"/>
<accession>E7MMB1</accession>
<keyword evidence="2" id="KW-1003">Cell membrane</keyword>
<dbReference type="InterPro" id="IPR038078">
    <property type="entry name" value="PhoU-like_sf"/>
</dbReference>
<dbReference type="Pfam" id="PF01895">
    <property type="entry name" value="PhoU"/>
    <property type="match status" value="1"/>
</dbReference>
<feature type="transmembrane region" description="Helical" evidence="6">
    <location>
        <begin position="284"/>
        <end position="303"/>
    </location>
</feature>
<dbReference type="AlphaFoldDB" id="E7MMB1"/>
<dbReference type="PANTHER" id="PTHR10010:SF46">
    <property type="entry name" value="SODIUM-DEPENDENT PHOSPHATE TRANSPORT PROTEIN 2B"/>
    <property type="match status" value="1"/>
</dbReference>
<feature type="transmembrane region" description="Helical" evidence="6">
    <location>
        <begin position="12"/>
        <end position="30"/>
    </location>
</feature>
<evidence type="ECO:0000256" key="1">
    <source>
        <dbReference type="ARBA" id="ARBA00004651"/>
    </source>
</evidence>
<feature type="transmembrane region" description="Helical" evidence="6">
    <location>
        <begin position="50"/>
        <end position="75"/>
    </location>
</feature>
<evidence type="ECO:0000313" key="8">
    <source>
        <dbReference type="EMBL" id="EFW24766.1"/>
    </source>
</evidence>
<keyword evidence="9" id="KW-1185">Reference proteome</keyword>